<sequence>MRVFRGALVLLPVIVCNADVSHDRAVVQRHFSDPFVASMWYPLAKQGDEGAQAALLEYAQQRNQAHWLKRMGALGQHSAYYHLAMQQKNLNEARRWLRKGAMAGDAESQYELALITDYGVRKVHWLEQAAQQNFIPAQVALYQWLQLQGDDEAAFAWLQRVAPLHGNSALLLGDQLWQRGDSAAAIDAFEKATALGNQQAVERLNVIRTYWQRPQDTRVYGASLANCTLRVQPVTASLQGMRRLLTLLQTVEQDARLSALPMCFNAPLWVEHKDLPCTNRWQGAGRLGCRLGPLAERFSASLDDHPFSHVMVMATQGKANVQDGVMYLDLSDSYDVFVHELAHFAGFVDEYPLGNALAQVHCKASLAPNVRVFQPVDQESGDDTVDVPEGWFKARTCNNHPAQAYKPSAKMTFMEFHDTAHIPQVYLELWAQRLSQRHFLQTAYQNLARASSTPALVNFWWQQEANYVRQPSWSLPAVEQAPSEQVAPAGR</sequence>
<dbReference type="Proteomes" id="UP001520878">
    <property type="component" value="Unassembled WGS sequence"/>
</dbReference>
<dbReference type="SUPFAM" id="SSF81901">
    <property type="entry name" value="HCP-like"/>
    <property type="match status" value="1"/>
</dbReference>
<keyword evidence="2" id="KW-1185">Reference proteome</keyword>
<proteinExistence type="predicted"/>
<evidence type="ECO:0008006" key="3">
    <source>
        <dbReference type="Google" id="ProtNLM"/>
    </source>
</evidence>
<organism evidence="1 2">
    <name type="scientific">Fluctibacter halophilus</name>
    <dbReference type="NCBI Taxonomy" id="226011"/>
    <lineage>
        <taxon>Bacteria</taxon>
        <taxon>Pseudomonadati</taxon>
        <taxon>Pseudomonadota</taxon>
        <taxon>Gammaproteobacteria</taxon>
        <taxon>Alteromonadales</taxon>
        <taxon>Alteromonadaceae</taxon>
        <taxon>Fluctibacter</taxon>
    </lineage>
</organism>
<evidence type="ECO:0000313" key="1">
    <source>
        <dbReference type="EMBL" id="MCC2615333.1"/>
    </source>
</evidence>
<reference evidence="1 2" key="1">
    <citation type="submission" date="2021-10" db="EMBL/GenBank/DDBJ databases">
        <title>Draft genome of Aestuariibacter halophilus JC2043.</title>
        <authorList>
            <person name="Emsley S.A."/>
            <person name="Pfannmuller K.M."/>
            <person name="Ushijima B."/>
            <person name="Saw J.H."/>
            <person name="Videau P."/>
        </authorList>
    </citation>
    <scope>NUCLEOTIDE SEQUENCE [LARGE SCALE GENOMIC DNA]</scope>
    <source>
        <strain evidence="1 2">JC2043</strain>
    </source>
</reference>
<evidence type="ECO:0000313" key="2">
    <source>
        <dbReference type="Proteomes" id="UP001520878"/>
    </source>
</evidence>
<accession>A0ABS8G4H0</accession>
<name>A0ABS8G4H0_9ALTE</name>
<comment type="caution">
    <text evidence="1">The sequence shown here is derived from an EMBL/GenBank/DDBJ whole genome shotgun (WGS) entry which is preliminary data.</text>
</comment>
<gene>
    <name evidence="1" type="ORF">LJ739_03665</name>
</gene>
<dbReference type="RefSeq" id="WP_229157239.1">
    <property type="nucleotide sequence ID" value="NZ_JAJEWP010000001.1"/>
</dbReference>
<dbReference type="InterPro" id="IPR011990">
    <property type="entry name" value="TPR-like_helical_dom_sf"/>
</dbReference>
<protein>
    <recommendedName>
        <fullName evidence="3">Sel1 repeat family protein</fullName>
    </recommendedName>
</protein>
<dbReference type="EMBL" id="JAJEWP010000001">
    <property type="protein sequence ID" value="MCC2615333.1"/>
    <property type="molecule type" value="Genomic_DNA"/>
</dbReference>
<dbReference type="Gene3D" id="1.25.40.10">
    <property type="entry name" value="Tetratricopeptide repeat domain"/>
    <property type="match status" value="1"/>
</dbReference>